<evidence type="ECO:0000256" key="3">
    <source>
        <dbReference type="ARBA" id="ARBA00046336"/>
    </source>
</evidence>
<name>A0A1B3ZD12_9SPHN</name>
<organism evidence="6 7">
    <name type="scientific">Sphingomonas panacis</name>
    <dbReference type="NCBI Taxonomy" id="1560345"/>
    <lineage>
        <taxon>Bacteria</taxon>
        <taxon>Pseudomonadati</taxon>
        <taxon>Pseudomonadota</taxon>
        <taxon>Alphaproteobacteria</taxon>
        <taxon>Sphingomonadales</taxon>
        <taxon>Sphingomonadaceae</taxon>
        <taxon>Sphingomonas</taxon>
    </lineage>
</organism>
<feature type="domain" description="C-glycoside deglycosidase beta subunit" evidence="5">
    <location>
        <begin position="2"/>
        <end position="113"/>
    </location>
</feature>
<dbReference type="STRING" id="1560345.AWL63_16515"/>
<sequence>MMDNKMICTELFENVVENGETIGFAFLGRLPYYRGLGLSMIEDIAVSVDGVPAAREDVRFSVRGKTYTLDEMETVYDDRWNFSEKAKITVLRAGGLTPGNHRIEFAVRMRVSYLPFVPTTKDTKDLALAA</sequence>
<dbReference type="GO" id="GO:0016829">
    <property type="term" value="F:lyase activity"/>
    <property type="evidence" value="ECO:0007669"/>
    <property type="project" value="UniProtKB-KW"/>
</dbReference>
<evidence type="ECO:0000256" key="1">
    <source>
        <dbReference type="ARBA" id="ARBA00023239"/>
    </source>
</evidence>
<dbReference type="RefSeq" id="WP_069205840.1">
    <property type="nucleotide sequence ID" value="NZ_CP014168.1"/>
</dbReference>
<keyword evidence="7" id="KW-1185">Reference proteome</keyword>
<dbReference type="Proteomes" id="UP000094256">
    <property type="component" value="Chromosome"/>
</dbReference>
<evidence type="ECO:0000256" key="2">
    <source>
        <dbReference type="ARBA" id="ARBA00023277"/>
    </source>
</evidence>
<keyword evidence="1" id="KW-0456">Lyase</keyword>
<evidence type="ECO:0000259" key="5">
    <source>
        <dbReference type="Pfam" id="PF19906"/>
    </source>
</evidence>
<reference evidence="6 7" key="1">
    <citation type="submission" date="2016-01" db="EMBL/GenBank/DDBJ databases">
        <title>Complete genome and mega plasmid sequence of Sphingomonas panacis DCY99 elicits systemic resistance in rice to Xanthomonas oryzae.</title>
        <authorList>
            <person name="Kim Y.J."/>
            <person name="Yang D.C."/>
            <person name="Sing P."/>
        </authorList>
    </citation>
    <scope>NUCLEOTIDE SEQUENCE [LARGE SCALE GENOMIC DNA]</scope>
    <source>
        <strain evidence="6 7">DCY99</strain>
    </source>
</reference>
<dbReference type="InterPro" id="IPR045959">
    <property type="entry name" value="CGDB"/>
</dbReference>
<dbReference type="OrthoDB" id="1494151at2"/>
<evidence type="ECO:0000313" key="7">
    <source>
        <dbReference type="Proteomes" id="UP000094256"/>
    </source>
</evidence>
<evidence type="ECO:0000256" key="4">
    <source>
        <dbReference type="ARBA" id="ARBA00047208"/>
    </source>
</evidence>
<gene>
    <name evidence="6" type="ORF">AWL63_16515</name>
</gene>
<dbReference type="KEGG" id="span:AWL63_16515"/>
<evidence type="ECO:0000313" key="6">
    <source>
        <dbReference type="EMBL" id="AOH85307.1"/>
    </source>
</evidence>
<accession>A0A1B3ZD12</accession>
<protein>
    <recommendedName>
        <fullName evidence="4">C-deglycosylation enzyme beta subunit</fullName>
    </recommendedName>
</protein>
<dbReference type="Pfam" id="PF19906">
    <property type="entry name" value="CGDB"/>
    <property type="match status" value="1"/>
</dbReference>
<comment type="similarity">
    <text evidence="3">Belongs to the C-glycoside deglycosidase beta subunit family.</text>
</comment>
<dbReference type="AlphaFoldDB" id="A0A1B3ZD12"/>
<proteinExistence type="inferred from homology"/>
<keyword evidence="2" id="KW-0119">Carbohydrate metabolism</keyword>
<dbReference type="EMBL" id="CP014168">
    <property type="protein sequence ID" value="AOH85307.1"/>
    <property type="molecule type" value="Genomic_DNA"/>
</dbReference>